<dbReference type="AlphaFoldDB" id="X0URC4"/>
<gene>
    <name evidence="1" type="ORF">S01H1_27586</name>
</gene>
<organism evidence="1">
    <name type="scientific">marine sediment metagenome</name>
    <dbReference type="NCBI Taxonomy" id="412755"/>
    <lineage>
        <taxon>unclassified sequences</taxon>
        <taxon>metagenomes</taxon>
        <taxon>ecological metagenomes</taxon>
    </lineage>
</organism>
<proteinExistence type="predicted"/>
<dbReference type="EMBL" id="BARS01016811">
    <property type="protein sequence ID" value="GAF91010.1"/>
    <property type="molecule type" value="Genomic_DNA"/>
</dbReference>
<accession>X0URC4</accession>
<protein>
    <submittedName>
        <fullName evidence="1">Uncharacterized protein</fullName>
    </submittedName>
</protein>
<sequence length="252" mass="28200">MEFLKFEYWNSCNLDTYYQDGFKQVIWLNSDLIASEASIEEDGSEDQNNEFNATFKKYENRYQVETVCSEPLLDALAEMQLCDNVFVYRKTGESARVKNISIVPDWIFTDCYADTKIEFNVDYFTFDPCCGNPPCEVGNPTIDSYLVGGININLIGQGIDGYIRVQELIGGVWTDIGNLTSVSLYESGGVTVEPTFGQTTLRVWNFSDDCDYGYSEPLTVCMGMKCEVSPGAGLKSISIKGTLGKEITIIWG</sequence>
<feature type="non-terminal residue" evidence="1">
    <location>
        <position position="252"/>
    </location>
</feature>
<comment type="caution">
    <text evidence="1">The sequence shown here is derived from an EMBL/GenBank/DDBJ whole genome shotgun (WGS) entry which is preliminary data.</text>
</comment>
<name>X0URC4_9ZZZZ</name>
<reference evidence="1" key="1">
    <citation type="journal article" date="2014" name="Front. Microbiol.">
        <title>High frequency of phylogenetically diverse reductive dehalogenase-homologous genes in deep subseafloor sedimentary metagenomes.</title>
        <authorList>
            <person name="Kawai M."/>
            <person name="Futagami T."/>
            <person name="Toyoda A."/>
            <person name="Takaki Y."/>
            <person name="Nishi S."/>
            <person name="Hori S."/>
            <person name="Arai W."/>
            <person name="Tsubouchi T."/>
            <person name="Morono Y."/>
            <person name="Uchiyama I."/>
            <person name="Ito T."/>
            <person name="Fujiyama A."/>
            <person name="Inagaki F."/>
            <person name="Takami H."/>
        </authorList>
    </citation>
    <scope>NUCLEOTIDE SEQUENCE</scope>
    <source>
        <strain evidence="1">Expedition CK06-06</strain>
    </source>
</reference>
<evidence type="ECO:0000313" key="1">
    <source>
        <dbReference type="EMBL" id="GAF91010.1"/>
    </source>
</evidence>